<sequence length="212" mass="24212">MSPLALRVTKLVIFAIITASVAVIYLKLFKRPPVDVLMKMNKKSKFNNDFGAESFRTVHPVLEENEKAPLEEEDNLKLSDTEENDVSEDDIEDSDTYWRQFIEMNHFIPIGGVYNKCEGTKLQLGSVILIENKEDGSLLARTFINFTLHDDVTSGTFSINVKYNSKDLFEYSWELCELEDDIPEVNRTFTCPIQAGKFSKVKDKTIPGYLPI</sequence>
<reference evidence="2" key="1">
    <citation type="journal article" date="2023" name="PLoS Negl. Trop. Dis.">
        <title>A genome sequence for Biomphalaria pfeifferi, the major vector snail for the human-infecting parasite Schistosoma mansoni.</title>
        <authorList>
            <person name="Bu L."/>
            <person name="Lu L."/>
            <person name="Laidemitt M.R."/>
            <person name="Zhang S.M."/>
            <person name="Mutuku M."/>
            <person name="Mkoji G."/>
            <person name="Steinauer M."/>
            <person name="Loker E.S."/>
        </authorList>
    </citation>
    <scope>NUCLEOTIDE SEQUENCE</scope>
    <source>
        <strain evidence="2">KasaAsao</strain>
    </source>
</reference>
<feature type="transmembrane region" description="Helical" evidence="1">
    <location>
        <begin position="12"/>
        <end position="29"/>
    </location>
</feature>
<dbReference type="AlphaFoldDB" id="A0AAD8AZD0"/>
<evidence type="ECO:0000256" key="1">
    <source>
        <dbReference type="SAM" id="Phobius"/>
    </source>
</evidence>
<dbReference type="EMBL" id="JASAOG010000184">
    <property type="protein sequence ID" value="KAK0045238.1"/>
    <property type="molecule type" value="Genomic_DNA"/>
</dbReference>
<keyword evidence="1" id="KW-0812">Transmembrane</keyword>
<accession>A0AAD8AZD0</accession>
<proteinExistence type="predicted"/>
<evidence type="ECO:0008006" key="4">
    <source>
        <dbReference type="Google" id="ProtNLM"/>
    </source>
</evidence>
<name>A0AAD8AZD0_BIOPF</name>
<evidence type="ECO:0000313" key="3">
    <source>
        <dbReference type="Proteomes" id="UP001233172"/>
    </source>
</evidence>
<evidence type="ECO:0000313" key="2">
    <source>
        <dbReference type="EMBL" id="KAK0045238.1"/>
    </source>
</evidence>
<dbReference type="Proteomes" id="UP001233172">
    <property type="component" value="Unassembled WGS sequence"/>
</dbReference>
<comment type="caution">
    <text evidence="2">The sequence shown here is derived from an EMBL/GenBank/DDBJ whole genome shotgun (WGS) entry which is preliminary data.</text>
</comment>
<feature type="non-terminal residue" evidence="2">
    <location>
        <position position="212"/>
    </location>
</feature>
<protein>
    <recommendedName>
        <fullName evidence="4">MD-2-related lipid-recognition domain-containing protein</fullName>
    </recommendedName>
</protein>
<gene>
    <name evidence="2" type="ORF">Bpfe_025387</name>
</gene>
<keyword evidence="1" id="KW-0472">Membrane</keyword>
<reference evidence="2" key="2">
    <citation type="submission" date="2023-04" db="EMBL/GenBank/DDBJ databases">
        <authorList>
            <person name="Bu L."/>
            <person name="Lu L."/>
            <person name="Laidemitt M.R."/>
            <person name="Zhang S.M."/>
            <person name="Mutuku M."/>
            <person name="Mkoji G."/>
            <person name="Steinauer M."/>
            <person name="Loker E.S."/>
        </authorList>
    </citation>
    <scope>NUCLEOTIDE SEQUENCE</scope>
    <source>
        <strain evidence="2">KasaAsao</strain>
        <tissue evidence="2">Whole Snail</tissue>
    </source>
</reference>
<keyword evidence="1" id="KW-1133">Transmembrane helix</keyword>
<keyword evidence="3" id="KW-1185">Reference proteome</keyword>
<organism evidence="2 3">
    <name type="scientific">Biomphalaria pfeifferi</name>
    <name type="common">Bloodfluke planorb</name>
    <name type="synonym">Freshwater snail</name>
    <dbReference type="NCBI Taxonomy" id="112525"/>
    <lineage>
        <taxon>Eukaryota</taxon>
        <taxon>Metazoa</taxon>
        <taxon>Spiralia</taxon>
        <taxon>Lophotrochozoa</taxon>
        <taxon>Mollusca</taxon>
        <taxon>Gastropoda</taxon>
        <taxon>Heterobranchia</taxon>
        <taxon>Euthyneura</taxon>
        <taxon>Panpulmonata</taxon>
        <taxon>Hygrophila</taxon>
        <taxon>Lymnaeoidea</taxon>
        <taxon>Planorbidae</taxon>
        <taxon>Biomphalaria</taxon>
    </lineage>
</organism>